<feature type="active site" description="Proton donor/acceptor" evidence="2">
    <location>
        <position position="196"/>
    </location>
</feature>
<proteinExistence type="inferred from homology"/>
<feature type="binding site" evidence="3">
    <location>
        <position position="196"/>
    </location>
    <ligand>
        <name>a divalent metal cation</name>
        <dbReference type="ChEBI" id="CHEBI:60240"/>
    </ligand>
</feature>
<dbReference type="GO" id="GO:0004341">
    <property type="term" value="F:gluconolactonase activity"/>
    <property type="evidence" value="ECO:0007669"/>
    <property type="project" value="TreeGrafter"/>
</dbReference>
<dbReference type="HOGENOM" id="CLU_036110_3_2_10"/>
<dbReference type="Proteomes" id="UP000001635">
    <property type="component" value="Chromosome"/>
</dbReference>
<keyword evidence="3" id="KW-0479">Metal-binding</keyword>
<dbReference type="STRING" id="880070.Cycma_4045"/>
<dbReference type="InterPro" id="IPR013658">
    <property type="entry name" value="SGL"/>
</dbReference>
<comment type="similarity">
    <text evidence="1">Belongs to the SMP-30/CGR1 family.</text>
</comment>
<dbReference type="KEGG" id="cmr:Cycma_4045"/>
<sequence length="290" mass="32291">MEAKLLLNAQCVLAESPTWLDDPGCYLWVDIEKGHLYQLIPEEPGVKKWSFPHRISLVVPDGKGNFILALDAKLAVFDPKTEKFDWLCIIESDQPDNRCNDGACDSEGRLWVGTMSTKFTEKAGALYCVEKDLTVNKKVEGVTISNGICWSLDHKTMYFIDSPTREIKAFAYESSTGEIEFKRVVVKVPEELGTPDGMCMDENGKLWVAHYGGFGVYQWDPETGEQLDKIEVPAPHVTSCAFGGKDRKELLITTAQENMSPQMLEKYPLSGGVFTCNMPVGGAKVFGVQF</sequence>
<dbReference type="SUPFAM" id="SSF63829">
    <property type="entry name" value="Calcium-dependent phosphotriesterase"/>
    <property type="match status" value="1"/>
</dbReference>
<evidence type="ECO:0000256" key="1">
    <source>
        <dbReference type="ARBA" id="ARBA00008853"/>
    </source>
</evidence>
<gene>
    <name evidence="5" type="ordered locus">Cycma_4045</name>
</gene>
<comment type="cofactor">
    <cofactor evidence="3">
        <name>Zn(2+)</name>
        <dbReference type="ChEBI" id="CHEBI:29105"/>
    </cofactor>
    <text evidence="3">Binds 1 divalent metal cation per subunit.</text>
</comment>
<evidence type="ECO:0000313" key="6">
    <source>
        <dbReference type="Proteomes" id="UP000001635"/>
    </source>
</evidence>
<organism evidence="5 6">
    <name type="scientific">Cyclobacterium marinum (strain ATCC 25205 / DSM 745 / LMG 13164 / NCIMB 1802)</name>
    <name type="common">Flectobacillus marinus</name>
    <dbReference type="NCBI Taxonomy" id="880070"/>
    <lineage>
        <taxon>Bacteria</taxon>
        <taxon>Pseudomonadati</taxon>
        <taxon>Bacteroidota</taxon>
        <taxon>Cytophagia</taxon>
        <taxon>Cytophagales</taxon>
        <taxon>Cyclobacteriaceae</taxon>
        <taxon>Cyclobacterium</taxon>
    </lineage>
</organism>
<reference evidence="6" key="1">
    <citation type="submission" date="2011-07" db="EMBL/GenBank/DDBJ databases">
        <title>The complete genome of Cyclobacterium marinum DSM 745.</title>
        <authorList>
            <person name="Lucas S."/>
            <person name="Han J."/>
            <person name="Lapidus A."/>
            <person name="Bruce D."/>
            <person name="Goodwin L."/>
            <person name="Pitluck S."/>
            <person name="Peters L."/>
            <person name="Kyrpides N."/>
            <person name="Mavromatis K."/>
            <person name="Ivanova N."/>
            <person name="Ovchinnikova G."/>
            <person name="Chertkov O."/>
            <person name="Detter J.C."/>
            <person name="Tapia R."/>
            <person name="Han C."/>
            <person name="Land M."/>
            <person name="Hauser L."/>
            <person name="Markowitz V."/>
            <person name="Cheng J.-F."/>
            <person name="Hugenholtz P."/>
            <person name="Woyke T."/>
            <person name="Wu D."/>
            <person name="Tindall B."/>
            <person name="Schuetze A."/>
            <person name="Brambilla E."/>
            <person name="Klenk H.-P."/>
            <person name="Eisen J.A."/>
        </authorList>
    </citation>
    <scope>NUCLEOTIDE SEQUENCE [LARGE SCALE GENOMIC DNA]</scope>
    <source>
        <strain evidence="6">ATCC 25205 / DSM 745 / LMG 13164 / NCIMB 1802</strain>
    </source>
</reference>
<dbReference type="PRINTS" id="PR01790">
    <property type="entry name" value="SMP30FAMILY"/>
</dbReference>
<evidence type="ECO:0000256" key="2">
    <source>
        <dbReference type="PIRSR" id="PIRSR605511-1"/>
    </source>
</evidence>
<feature type="binding site" evidence="3">
    <location>
        <position position="146"/>
    </location>
    <ligand>
        <name>a divalent metal cation</name>
        <dbReference type="ChEBI" id="CHEBI:60240"/>
    </ligand>
</feature>
<protein>
    <submittedName>
        <fullName evidence="5">SMP-30/Gluconolaconase/LRE-like region-containing protein</fullName>
    </submittedName>
</protein>
<keyword evidence="3" id="KW-0862">Zinc</keyword>
<dbReference type="InterPro" id="IPR005511">
    <property type="entry name" value="SMP-30"/>
</dbReference>
<dbReference type="PANTHER" id="PTHR10907">
    <property type="entry name" value="REGUCALCIN"/>
    <property type="match status" value="1"/>
</dbReference>
<feature type="domain" description="SMP-30/Gluconolactonase/LRE-like region" evidence="4">
    <location>
        <begin position="13"/>
        <end position="256"/>
    </location>
</feature>
<feature type="binding site" evidence="3">
    <location>
        <position position="15"/>
    </location>
    <ligand>
        <name>a divalent metal cation</name>
        <dbReference type="ChEBI" id="CHEBI:60240"/>
    </ligand>
</feature>
<dbReference type="AlphaFoldDB" id="G0J7Q5"/>
<dbReference type="GO" id="GO:0005509">
    <property type="term" value="F:calcium ion binding"/>
    <property type="evidence" value="ECO:0007669"/>
    <property type="project" value="TreeGrafter"/>
</dbReference>
<feature type="binding site" evidence="3">
    <location>
        <position position="98"/>
    </location>
    <ligand>
        <name>substrate</name>
    </ligand>
</feature>
<dbReference type="PANTHER" id="PTHR10907:SF47">
    <property type="entry name" value="REGUCALCIN"/>
    <property type="match status" value="1"/>
</dbReference>
<name>G0J7Q5_CYCMS</name>
<dbReference type="EMBL" id="CP002955">
    <property type="protein sequence ID" value="AEL27753.1"/>
    <property type="molecule type" value="Genomic_DNA"/>
</dbReference>
<dbReference type="InterPro" id="IPR011042">
    <property type="entry name" value="6-blade_b-propeller_TolB-like"/>
</dbReference>
<evidence type="ECO:0000313" key="5">
    <source>
        <dbReference type="EMBL" id="AEL27753.1"/>
    </source>
</evidence>
<keyword evidence="6" id="KW-1185">Reference proteome</keyword>
<dbReference type="RefSeq" id="WP_014022037.1">
    <property type="nucleotide sequence ID" value="NC_015914.1"/>
</dbReference>
<accession>G0J7Q5</accession>
<dbReference type="Gene3D" id="2.120.10.30">
    <property type="entry name" value="TolB, C-terminal domain"/>
    <property type="match status" value="1"/>
</dbReference>
<dbReference type="Pfam" id="PF08450">
    <property type="entry name" value="SGL"/>
    <property type="match status" value="1"/>
</dbReference>
<dbReference type="OrthoDB" id="2633250at2"/>
<evidence type="ECO:0000259" key="4">
    <source>
        <dbReference type="Pfam" id="PF08450"/>
    </source>
</evidence>
<evidence type="ECO:0000256" key="3">
    <source>
        <dbReference type="PIRSR" id="PIRSR605511-2"/>
    </source>
</evidence>
<dbReference type="GO" id="GO:0019853">
    <property type="term" value="P:L-ascorbic acid biosynthetic process"/>
    <property type="evidence" value="ECO:0007669"/>
    <property type="project" value="TreeGrafter"/>
</dbReference>
<dbReference type="eggNOG" id="COG3386">
    <property type="taxonomic scope" value="Bacteria"/>
</dbReference>
<feature type="binding site" evidence="3">
    <location>
        <position position="100"/>
    </location>
    <ligand>
        <name>substrate</name>
    </ligand>
</feature>